<sequence>MDRNKVRDMAEYTIALTNEFAKAHGLTDEQAFRYMDRFEGLDFILDNYEAVHTQSFFDMVEAVGTVCRRNGGELQPNDIKNYEQLRKI</sequence>
<name>A0AC61QS55_9BACT</name>
<keyword evidence="2" id="KW-1185">Reference proteome</keyword>
<evidence type="ECO:0000313" key="2">
    <source>
        <dbReference type="Proteomes" id="UP000308886"/>
    </source>
</evidence>
<gene>
    <name evidence="1" type="ORF">E5358_04380</name>
</gene>
<dbReference type="Proteomes" id="UP000308886">
    <property type="component" value="Unassembled WGS sequence"/>
</dbReference>
<proteinExistence type="predicted"/>
<accession>A0AC61QS55</accession>
<organism evidence="1 2">
    <name type="scientific">Palleniella muris</name>
    <dbReference type="NCBI Taxonomy" id="3038145"/>
    <lineage>
        <taxon>Bacteria</taxon>
        <taxon>Pseudomonadati</taxon>
        <taxon>Bacteroidota</taxon>
        <taxon>Bacteroidia</taxon>
        <taxon>Bacteroidales</taxon>
        <taxon>Prevotellaceae</taxon>
        <taxon>Palleniella</taxon>
    </lineage>
</organism>
<comment type="caution">
    <text evidence="1">The sequence shown here is derived from an EMBL/GenBank/DDBJ whole genome shotgun (WGS) entry which is preliminary data.</text>
</comment>
<evidence type="ECO:0000313" key="1">
    <source>
        <dbReference type="EMBL" id="TGX83185.1"/>
    </source>
</evidence>
<protein>
    <submittedName>
        <fullName evidence="1">DUF3791 domain-containing protein</fullName>
    </submittedName>
</protein>
<reference evidence="1" key="1">
    <citation type="submission" date="2019-04" db="EMBL/GenBank/DDBJ databases">
        <title>Microbes associate with the intestines of laboratory mice.</title>
        <authorList>
            <person name="Navarre W."/>
            <person name="Wong E."/>
            <person name="Huang K."/>
            <person name="Tropini C."/>
            <person name="Ng K."/>
            <person name="Yu B."/>
        </authorList>
    </citation>
    <scope>NUCLEOTIDE SEQUENCE</scope>
    <source>
        <strain evidence="1">NM73_A23</strain>
    </source>
</reference>
<dbReference type="EMBL" id="SRZC01000005">
    <property type="protein sequence ID" value="TGX83185.1"/>
    <property type="molecule type" value="Genomic_DNA"/>
</dbReference>